<reference evidence="2" key="1">
    <citation type="submission" date="2021-07" db="EMBL/GenBank/DDBJ databases">
        <authorList>
            <person name="Branca A.L. A."/>
        </authorList>
    </citation>
    <scope>NUCLEOTIDE SEQUENCE</scope>
</reference>
<accession>A0A9W4IWE5</accession>
<dbReference type="PANTHER" id="PTHR34861">
    <property type="match status" value="1"/>
</dbReference>
<dbReference type="SUPFAM" id="SSF102198">
    <property type="entry name" value="Putative cyclase"/>
    <property type="match status" value="1"/>
</dbReference>
<dbReference type="InterPro" id="IPR007325">
    <property type="entry name" value="KFase/CYL"/>
</dbReference>
<name>A0A9W4IWE5_9EURO</name>
<dbReference type="InterPro" id="IPR037175">
    <property type="entry name" value="KFase_sf"/>
</dbReference>
<dbReference type="OrthoDB" id="5396at2759"/>
<dbReference type="AlphaFoldDB" id="A0A9W4IWE5"/>
<protein>
    <recommendedName>
        <fullName evidence="4">Cyclase</fullName>
    </recommendedName>
</protein>
<evidence type="ECO:0000313" key="2">
    <source>
        <dbReference type="EMBL" id="CAG8356221.1"/>
    </source>
</evidence>
<evidence type="ECO:0000313" key="3">
    <source>
        <dbReference type="Proteomes" id="UP001152646"/>
    </source>
</evidence>
<dbReference type="Gene3D" id="3.50.30.50">
    <property type="entry name" value="Putative cyclase"/>
    <property type="match status" value="1"/>
</dbReference>
<proteinExistence type="inferred from homology"/>
<dbReference type="EMBL" id="CAJVPA010000122">
    <property type="protein sequence ID" value="CAG8356221.1"/>
    <property type="molecule type" value="Genomic_DNA"/>
</dbReference>
<gene>
    <name evidence="2" type="ORF">PSALAMII_LOCUS3485</name>
</gene>
<sequence length="356" mass="39518">MAKSTTEFTFDALPLDPTGPPGNAWGRFGKDDQLGTLNLLTPERIVEAAKEIKTGVRISLDWPLSMPSHPSFNRDPFKQELVLRSPNCIFDDILSFNSQGSTQWDGFRHYGIWEYNDPRTHADCLKRINIQKSSTMDIPSRRSRAQILSEFIVSSGITSGLKSRSLTAIAMCEHGGITGRGVLVDYADWAATNSISVSALESETIPLEHVKQVVKDHKIEFQKGDILFIRSGFTAAYNKLNDQQRKDLALRSSPDFNGVEASEGMVRWLWEHQFAAVAGDAPSFERAPIRGAHADPNFNLHEWVLAGWGTPIGEMFDLEKLSEHCKATGRYSFFLSSMPLKVVGGVASPPNAFAIF</sequence>
<dbReference type="GO" id="GO:0004061">
    <property type="term" value="F:arylformamidase activity"/>
    <property type="evidence" value="ECO:0007669"/>
    <property type="project" value="InterPro"/>
</dbReference>
<dbReference type="PANTHER" id="PTHR34861:SF11">
    <property type="entry name" value="CYCLASE"/>
    <property type="match status" value="1"/>
</dbReference>
<evidence type="ECO:0000256" key="1">
    <source>
        <dbReference type="ARBA" id="ARBA00007865"/>
    </source>
</evidence>
<dbReference type="GO" id="GO:0019441">
    <property type="term" value="P:L-tryptophan catabolic process to kynurenine"/>
    <property type="evidence" value="ECO:0007669"/>
    <property type="project" value="InterPro"/>
</dbReference>
<comment type="similarity">
    <text evidence="1">Belongs to the Cyclase 1 superfamily.</text>
</comment>
<dbReference type="Proteomes" id="UP001152646">
    <property type="component" value="Unassembled WGS sequence"/>
</dbReference>
<evidence type="ECO:0008006" key="4">
    <source>
        <dbReference type="Google" id="ProtNLM"/>
    </source>
</evidence>
<comment type="caution">
    <text evidence="2">The sequence shown here is derived from an EMBL/GenBank/DDBJ whole genome shotgun (WGS) entry which is preliminary data.</text>
</comment>
<dbReference type="Pfam" id="PF04199">
    <property type="entry name" value="Cyclase"/>
    <property type="match status" value="1"/>
</dbReference>
<organism evidence="2 3">
    <name type="scientific">Penicillium salamii</name>
    <dbReference type="NCBI Taxonomy" id="1612424"/>
    <lineage>
        <taxon>Eukaryota</taxon>
        <taxon>Fungi</taxon>
        <taxon>Dikarya</taxon>
        <taxon>Ascomycota</taxon>
        <taxon>Pezizomycotina</taxon>
        <taxon>Eurotiomycetes</taxon>
        <taxon>Eurotiomycetidae</taxon>
        <taxon>Eurotiales</taxon>
        <taxon>Aspergillaceae</taxon>
        <taxon>Penicillium</taxon>
    </lineage>
</organism>